<dbReference type="CDD" id="cd06171">
    <property type="entry name" value="Sigma70_r4"/>
    <property type="match status" value="1"/>
</dbReference>
<keyword evidence="5" id="KW-0804">Transcription</keyword>
<dbReference type="InterPro" id="IPR036388">
    <property type="entry name" value="WH-like_DNA-bd_sf"/>
</dbReference>
<keyword evidence="9" id="KW-1185">Reference proteome</keyword>
<dbReference type="Pfam" id="PF08281">
    <property type="entry name" value="Sigma70_r4_2"/>
    <property type="match status" value="1"/>
</dbReference>
<sequence length="183" mass="22011">MKNQLKDEELIRMYLHTQQNDYFETLYNRYVSKVYRRCLSLTKDTAQAEDYTHDIFLRVYGNLVNFKERSAFSTWLYSISYNYCMDQLRYANRNITVSLDQSEEDYAYPESTDSEQVEGRLQHLAEVMNTISPDEVQMLRLKYEDGLDIREIADQFNLKDSAVKMRLKRTRDKIRRLYGNQML</sequence>
<dbReference type="GO" id="GO:0006352">
    <property type="term" value="P:DNA-templated transcription initiation"/>
    <property type="evidence" value="ECO:0007669"/>
    <property type="project" value="InterPro"/>
</dbReference>
<evidence type="ECO:0000256" key="1">
    <source>
        <dbReference type="ARBA" id="ARBA00010641"/>
    </source>
</evidence>
<evidence type="ECO:0000256" key="4">
    <source>
        <dbReference type="ARBA" id="ARBA00023125"/>
    </source>
</evidence>
<gene>
    <name evidence="8" type="ORF">HNV11_12430</name>
</gene>
<dbReference type="EMBL" id="CP053435">
    <property type="protein sequence ID" value="QJW90125.1"/>
    <property type="molecule type" value="Genomic_DNA"/>
</dbReference>
<protein>
    <submittedName>
        <fullName evidence="8">RNA polymerase sigma factor</fullName>
    </submittedName>
</protein>
<keyword evidence="3" id="KW-0731">Sigma factor</keyword>
<evidence type="ECO:0000256" key="3">
    <source>
        <dbReference type="ARBA" id="ARBA00023082"/>
    </source>
</evidence>
<organism evidence="8 9">
    <name type="scientific">Spirosoma taeanense</name>
    <dbReference type="NCBI Taxonomy" id="2735870"/>
    <lineage>
        <taxon>Bacteria</taxon>
        <taxon>Pseudomonadati</taxon>
        <taxon>Bacteroidota</taxon>
        <taxon>Cytophagia</taxon>
        <taxon>Cytophagales</taxon>
        <taxon>Cytophagaceae</taxon>
        <taxon>Spirosoma</taxon>
    </lineage>
</organism>
<dbReference type="KEGG" id="stae:HNV11_12430"/>
<dbReference type="NCBIfam" id="TIGR02937">
    <property type="entry name" value="sigma70-ECF"/>
    <property type="match status" value="1"/>
</dbReference>
<dbReference type="RefSeq" id="WP_171739970.1">
    <property type="nucleotide sequence ID" value="NZ_CP053435.1"/>
</dbReference>
<feature type="domain" description="RNA polymerase sigma-70 region 2" evidence="6">
    <location>
        <begin position="26"/>
        <end position="93"/>
    </location>
</feature>
<dbReference type="InterPro" id="IPR014284">
    <property type="entry name" value="RNA_pol_sigma-70_dom"/>
</dbReference>
<keyword evidence="2" id="KW-0805">Transcription regulation</keyword>
<dbReference type="AlphaFoldDB" id="A0A6M5Y864"/>
<dbReference type="Proteomes" id="UP000502756">
    <property type="component" value="Chromosome"/>
</dbReference>
<keyword evidence="4" id="KW-0238">DNA-binding</keyword>
<evidence type="ECO:0000313" key="9">
    <source>
        <dbReference type="Proteomes" id="UP000502756"/>
    </source>
</evidence>
<evidence type="ECO:0000256" key="2">
    <source>
        <dbReference type="ARBA" id="ARBA00023015"/>
    </source>
</evidence>
<dbReference type="PANTHER" id="PTHR43133">
    <property type="entry name" value="RNA POLYMERASE ECF-TYPE SIGMA FACTO"/>
    <property type="match status" value="1"/>
</dbReference>
<dbReference type="InterPro" id="IPR007627">
    <property type="entry name" value="RNA_pol_sigma70_r2"/>
</dbReference>
<dbReference type="InterPro" id="IPR013324">
    <property type="entry name" value="RNA_pol_sigma_r3/r4-like"/>
</dbReference>
<comment type="similarity">
    <text evidence="1">Belongs to the sigma-70 factor family. ECF subfamily.</text>
</comment>
<feature type="domain" description="RNA polymerase sigma factor 70 region 4 type 2" evidence="7">
    <location>
        <begin position="124"/>
        <end position="173"/>
    </location>
</feature>
<reference evidence="8 9" key="1">
    <citation type="submission" date="2020-05" db="EMBL/GenBank/DDBJ databases">
        <title>Genome sequencing of Spirosoma sp. TS118.</title>
        <authorList>
            <person name="Lee J.-H."/>
            <person name="Jeong S."/>
            <person name="Zhao L."/>
            <person name="Jung J.-H."/>
            <person name="Kim M.-K."/>
            <person name="Lim S."/>
        </authorList>
    </citation>
    <scope>NUCLEOTIDE SEQUENCE [LARGE SCALE GENOMIC DNA]</scope>
    <source>
        <strain evidence="8 9">TS118</strain>
    </source>
</reference>
<dbReference type="InterPro" id="IPR013249">
    <property type="entry name" value="RNA_pol_sigma70_r4_t2"/>
</dbReference>
<dbReference type="PANTHER" id="PTHR43133:SF8">
    <property type="entry name" value="RNA POLYMERASE SIGMA FACTOR HI_1459-RELATED"/>
    <property type="match status" value="1"/>
</dbReference>
<evidence type="ECO:0000256" key="5">
    <source>
        <dbReference type="ARBA" id="ARBA00023163"/>
    </source>
</evidence>
<dbReference type="Pfam" id="PF04542">
    <property type="entry name" value="Sigma70_r2"/>
    <property type="match status" value="1"/>
</dbReference>
<dbReference type="SUPFAM" id="SSF88659">
    <property type="entry name" value="Sigma3 and sigma4 domains of RNA polymerase sigma factors"/>
    <property type="match status" value="1"/>
</dbReference>
<dbReference type="GO" id="GO:0016987">
    <property type="term" value="F:sigma factor activity"/>
    <property type="evidence" value="ECO:0007669"/>
    <property type="project" value="UniProtKB-KW"/>
</dbReference>
<evidence type="ECO:0000259" key="6">
    <source>
        <dbReference type="Pfam" id="PF04542"/>
    </source>
</evidence>
<evidence type="ECO:0000313" key="8">
    <source>
        <dbReference type="EMBL" id="QJW90125.1"/>
    </source>
</evidence>
<proteinExistence type="inferred from homology"/>
<name>A0A6M5Y864_9BACT</name>
<dbReference type="InterPro" id="IPR039425">
    <property type="entry name" value="RNA_pol_sigma-70-like"/>
</dbReference>
<dbReference type="GO" id="GO:0003677">
    <property type="term" value="F:DNA binding"/>
    <property type="evidence" value="ECO:0007669"/>
    <property type="project" value="UniProtKB-KW"/>
</dbReference>
<dbReference type="Gene3D" id="1.10.1740.10">
    <property type="match status" value="1"/>
</dbReference>
<dbReference type="InterPro" id="IPR013325">
    <property type="entry name" value="RNA_pol_sigma_r2"/>
</dbReference>
<dbReference type="SUPFAM" id="SSF88946">
    <property type="entry name" value="Sigma2 domain of RNA polymerase sigma factors"/>
    <property type="match status" value="1"/>
</dbReference>
<evidence type="ECO:0000259" key="7">
    <source>
        <dbReference type="Pfam" id="PF08281"/>
    </source>
</evidence>
<dbReference type="Gene3D" id="1.10.10.10">
    <property type="entry name" value="Winged helix-like DNA-binding domain superfamily/Winged helix DNA-binding domain"/>
    <property type="match status" value="1"/>
</dbReference>
<accession>A0A6M5Y864</accession>